<organism evidence="4 5">
    <name type="scientific">Rhizoctonia solani</name>
    <dbReference type="NCBI Taxonomy" id="456999"/>
    <lineage>
        <taxon>Eukaryota</taxon>
        <taxon>Fungi</taxon>
        <taxon>Dikarya</taxon>
        <taxon>Basidiomycota</taxon>
        <taxon>Agaricomycotina</taxon>
        <taxon>Agaricomycetes</taxon>
        <taxon>Cantharellales</taxon>
        <taxon>Ceratobasidiaceae</taxon>
        <taxon>Rhizoctonia</taxon>
    </lineage>
</organism>
<sequence>MLRLPLAARLAPRLALARPSARTLFGWSRKPVQSGSSAKPILTQDNLFHPLSESPIKSLQSRAKAVKELAPCPVCLEHHEQRRPVNYECPDCGWPTHCSEFHWKQDTDHTQYCTRLREVNEDEHDIRSGRKMAEFELPGQQSYEEAVSFANWDVFWYTRSFNSIDTDRSRRHSTLRYSLHAESPTGDEDPSGKPPMRIFIIGARAESSLPTHVWEQLAHLFPNTPFHIYMIGPQVSLPAIAIPPPPPKPAPTKKSEPTMDAPKPVLFEPPIPPQTTPTGPTKTRDSAPDYGVPSSTSSVSDQLTITCLRAPYADVHAHFAETFDPYTDVFFAFCPGFGFPSPTSPDMLQISAPGEWGTTIPLILNTKCALFVTGFSPTDVERDVKSLETVEGVAGEFDWVVTPGENPFGSEKWEVADFDPRVMVKTNWGVWGIRGKRREVDYVDEQE</sequence>
<dbReference type="PANTHER" id="PTHR28069">
    <property type="entry name" value="GH20023P"/>
    <property type="match status" value="1"/>
</dbReference>
<evidence type="ECO:0000313" key="5">
    <source>
        <dbReference type="Proteomes" id="UP000663846"/>
    </source>
</evidence>
<dbReference type="InterPro" id="IPR032717">
    <property type="entry name" value="Mss51_Znf"/>
</dbReference>
<feature type="domain" description="Mitochondrial splicing suppressor 51-like C-terminal" evidence="3">
    <location>
        <begin position="174"/>
        <end position="415"/>
    </location>
</feature>
<evidence type="ECO:0008006" key="6">
    <source>
        <dbReference type="Google" id="ProtNLM"/>
    </source>
</evidence>
<evidence type="ECO:0000313" key="4">
    <source>
        <dbReference type="EMBL" id="CAE6414584.1"/>
    </source>
</evidence>
<dbReference type="EMBL" id="CAJMWS010000315">
    <property type="protein sequence ID" value="CAE6414584.1"/>
    <property type="molecule type" value="Genomic_DNA"/>
</dbReference>
<dbReference type="Pfam" id="PF13824">
    <property type="entry name" value="zf-Mss51"/>
    <property type="match status" value="1"/>
</dbReference>
<evidence type="ECO:0000259" key="3">
    <source>
        <dbReference type="Pfam" id="PF20179"/>
    </source>
</evidence>
<protein>
    <recommendedName>
        <fullName evidence="6">Protein MSS51, mitochondrial</fullName>
    </recommendedName>
</protein>
<dbReference type="PANTHER" id="PTHR28069:SF1">
    <property type="entry name" value="PROTEIN MSS51, MITOCHONDRIAL"/>
    <property type="match status" value="1"/>
</dbReference>
<comment type="caution">
    <text evidence="4">The sequence shown here is derived from an EMBL/GenBank/DDBJ whole genome shotgun (WGS) entry which is preliminary data.</text>
</comment>
<feature type="domain" description="Mitochondrial splicing suppressor 51 zinc-finger" evidence="2">
    <location>
        <begin position="72"/>
        <end position="126"/>
    </location>
</feature>
<dbReference type="AlphaFoldDB" id="A0A8H2X5M1"/>
<gene>
    <name evidence="4" type="ORF">RDB_LOCUS74076</name>
</gene>
<dbReference type="InterPro" id="IPR046824">
    <property type="entry name" value="Mss51-like_C"/>
</dbReference>
<reference evidence="4" key="1">
    <citation type="submission" date="2021-01" db="EMBL/GenBank/DDBJ databases">
        <authorList>
            <person name="Kaushik A."/>
        </authorList>
    </citation>
    <scope>NUCLEOTIDE SEQUENCE</scope>
    <source>
        <strain evidence="4">AG1-1C</strain>
    </source>
</reference>
<evidence type="ECO:0000256" key="1">
    <source>
        <dbReference type="SAM" id="MobiDB-lite"/>
    </source>
</evidence>
<proteinExistence type="predicted"/>
<feature type="region of interest" description="Disordered" evidence="1">
    <location>
        <begin position="244"/>
        <end position="297"/>
    </location>
</feature>
<name>A0A8H2X5M1_9AGAM</name>
<dbReference type="Proteomes" id="UP000663846">
    <property type="component" value="Unassembled WGS sequence"/>
</dbReference>
<accession>A0A8H2X5M1</accession>
<evidence type="ECO:0000259" key="2">
    <source>
        <dbReference type="Pfam" id="PF13824"/>
    </source>
</evidence>
<dbReference type="Pfam" id="PF20179">
    <property type="entry name" value="MSS51_C"/>
    <property type="match status" value="1"/>
</dbReference>